<evidence type="ECO:0000256" key="7">
    <source>
        <dbReference type="PROSITE-ProRule" id="PRU00322"/>
    </source>
</evidence>
<dbReference type="GO" id="GO:0006405">
    <property type="term" value="P:RNA export from nucleus"/>
    <property type="evidence" value="ECO:0007669"/>
    <property type="project" value="TreeGrafter"/>
</dbReference>
<evidence type="ECO:0000256" key="2">
    <source>
        <dbReference type="ARBA" id="ARBA00022448"/>
    </source>
</evidence>
<feature type="region of interest" description="Disordered" evidence="8">
    <location>
        <begin position="561"/>
        <end position="584"/>
    </location>
</feature>
<evidence type="ECO:0000259" key="9">
    <source>
        <dbReference type="PROSITE" id="PS50199"/>
    </source>
</evidence>
<evidence type="ECO:0000256" key="4">
    <source>
        <dbReference type="ARBA" id="ARBA00022771"/>
    </source>
</evidence>
<evidence type="ECO:0000256" key="6">
    <source>
        <dbReference type="ARBA" id="ARBA00023242"/>
    </source>
</evidence>
<dbReference type="PROSITE" id="PS50199">
    <property type="entry name" value="ZF_RANBP2_2"/>
    <property type="match status" value="1"/>
</dbReference>
<sequence>MIKELQTFDSETIKFVPLQIDAKLKVSDPLATTASVNLLAASNIYGYIVAASDSGFKFYNTKNLVHSFKISENKKVNYESEVVVNIKNSKISHLRLSADEKKIIIGTNKNEILVFEAGSVEISKGNLEPSKTILFSKPSTFTDLKPNPDQFPNLCTILFDDGSVLNVDVTDGKIIESKLNEKISSICWSKQGKRLACATVTGDIIQFTPEFEEKKRIAPPPSFIEEFGSEVSIKSLTWIENKTFLAYFLKNDDSEYDSATLYCIDQVGNEISYQKFVDPPLFSRQNEAGINYYYEYIPSWGKQSKYFVIYGEAGSTDIGFIQASENPATPNNYTWATVTLSDYVTLPLKEDDTETRIVGFALDFTSKEETRQLNIPDPIPPSPILLILLDDGNLVGYHCFDTALQESTNAMTTIKPLEVEHNFVRSNNPPSVISNNSTSFVSNSFGITEGKNNDSSVLDTTTKIKEQNSGFSSFGSFNLNSKKENNEKTSPPKSPFGSFTASKPSDSNSTFGFSALKEPSKSNTGLFNSTPFKAASAFSDAAQTPSASGIFGSKFSSFGSNLGGKESENESSEESFQFGSSTGNNVIEKFNNNEAGMKKSGAGSLFGQSPAATSSDGKSSFTEHVERPGKNPATPSIFNLDKKVTPLKIEKNIFSSSISTSPTVTNTPTSAVFNATAETDPSFQSSKGTKLLVDNFDLMYREFEQDREAFNDLMRDSLNKWAEDVKSRFTENTDTMKLLSTSDWGFNDLNLLLILREDLSDLVKKAQSDFVKIGESFDKINNNFYSTKRKVLECRNYLEQIENNKKIEENRKGKQYFSLPPEAEELELAVKVVSDYIQGKIKNENQLSGPVLHKISTSITRLFAFSQEITARLNEINDMLKNNVDKPNEIKAALNKKKKKKKGYGLFDSEDEENAVAEITEDVSELCLPKSDGLEFEKRHKKLEMLKSYYDNPSRTVFENKKLVVKPKTNWIRALEEDVEDVINESIVIENEVADKKDEVDKSIGSKGTSIPAPPTLPLVADSLVSSIFSSASPMIKVNIDSPVGTPVESPSLSLFDSPFSKISFKKSNLAETSAPTTTSGFNFESKGWNCKKCFFNNKDGTQCKSCKTTHDFQLGNNNGVTKAFTSASNFGAKSSFNDGESSKSKPFTFADLGFKQSGWNCTICLSTNQENINCCLACETDRFPVAVNKAETKSPQKKTFTFGSSTSVATSWTFGAKTDPNTKSPFGLKTDSDTKSPFGLKTDSDTKSPFGANGASIDTKFNFGENANIGEKPQECTEQVLSSAVNHMASDQSPQKTEGTVEQGIFEDDSVVVDSEDAPSNPEQGDKVNYEGDEVDVSGVMVSGADGSNTDVSDLSYNLVKSSEDESPVNSVLHGDDELRDSISAIQLSPTKPGSLTKEIIDNSVLDKTEKLEDASPTKPASSVKVQESAFIVNETDSLNSLFNTSTSLGDKCEIDSDKTESSLKASPLAKTNEGVVFGTPLKTEKGLSSKESDIPTKSISTAPVFGSSSFGKQPSPSLLSNLSVSKPNDGGADTPSLFGVSATSPFTTQPKNTTSVFGTIPSTVTTLPFGAGVASTASPFSAQAPPASSPFGAVSATTASPTSAFGMQPQANSLFGAQSTIAPSAFGIQPQVTSAFGAQSTTAPSAFGIQPQATSLFGAQSTTAPSAFGVQPKATSLFGAQSTTAPSAFGIQPQATSAFGAQSTTAPSAFGIQPQVTPTFGAQPGFGNQPQTAFSAFGANSTSTPSTSVFGSSNLNSNALPSAFGSGLNSSPAFGSVQNNSSFQSAPAFGSSSFGGVTPAFSSNSFGAPAYGSSSFGSQPAASGFGSLNNGNLASNFGASFGSTSFGAPRTGMPLNSSAALASLQSTTVFGSNTATPPSANNFSGFAQLASKDNDAATIFSTG</sequence>
<dbReference type="PANTHER" id="PTHR23193:SF46">
    <property type="entry name" value="NUCLEAR PORE COMPLEX PROTEIN NUP214"/>
    <property type="match status" value="1"/>
</dbReference>
<comment type="subcellular location">
    <subcellularLocation>
        <location evidence="1">Nucleus</location>
    </subcellularLocation>
</comment>
<dbReference type="InterPro" id="IPR026054">
    <property type="entry name" value="Nucleoporin"/>
</dbReference>
<feature type="region of interest" description="Disordered" evidence="8">
    <location>
        <begin position="598"/>
        <end position="636"/>
    </location>
</feature>
<dbReference type="PROSITE" id="PS01358">
    <property type="entry name" value="ZF_RANBP2_1"/>
    <property type="match status" value="1"/>
</dbReference>
<dbReference type="GO" id="GO:0008139">
    <property type="term" value="F:nuclear localization sequence binding"/>
    <property type="evidence" value="ECO:0007669"/>
    <property type="project" value="TreeGrafter"/>
</dbReference>
<dbReference type="GO" id="GO:0017056">
    <property type="term" value="F:structural constituent of nuclear pore"/>
    <property type="evidence" value="ECO:0007669"/>
    <property type="project" value="TreeGrafter"/>
</dbReference>
<evidence type="ECO:0000313" key="11">
    <source>
        <dbReference type="Proteomes" id="UP001211065"/>
    </source>
</evidence>
<keyword evidence="4 7" id="KW-0863">Zinc-finger</keyword>
<reference evidence="10" key="1">
    <citation type="submission" date="2020-05" db="EMBL/GenBank/DDBJ databases">
        <title>Phylogenomic resolution of chytrid fungi.</title>
        <authorList>
            <person name="Stajich J.E."/>
            <person name="Amses K."/>
            <person name="Simmons R."/>
            <person name="Seto K."/>
            <person name="Myers J."/>
            <person name="Bonds A."/>
            <person name="Quandt C.A."/>
            <person name="Barry K."/>
            <person name="Liu P."/>
            <person name="Grigoriev I."/>
            <person name="Longcore J.E."/>
            <person name="James T.Y."/>
        </authorList>
    </citation>
    <scope>NUCLEOTIDE SEQUENCE</scope>
    <source>
        <strain evidence="10">JEL0476</strain>
    </source>
</reference>
<proteinExistence type="predicted"/>
<feature type="compositionally biased region" description="Low complexity" evidence="8">
    <location>
        <begin position="574"/>
        <end position="583"/>
    </location>
</feature>
<keyword evidence="11" id="KW-1185">Reference proteome</keyword>
<keyword evidence="3" id="KW-0479">Metal-binding</keyword>
<feature type="compositionally biased region" description="Polar residues" evidence="8">
    <location>
        <begin position="606"/>
        <end position="620"/>
    </location>
</feature>
<feature type="domain" description="RanBP2-type" evidence="9">
    <location>
        <begin position="1156"/>
        <end position="1185"/>
    </location>
</feature>
<evidence type="ECO:0000256" key="5">
    <source>
        <dbReference type="ARBA" id="ARBA00022833"/>
    </source>
</evidence>
<organism evidence="10 11">
    <name type="scientific">Clydaea vesicula</name>
    <dbReference type="NCBI Taxonomy" id="447962"/>
    <lineage>
        <taxon>Eukaryota</taxon>
        <taxon>Fungi</taxon>
        <taxon>Fungi incertae sedis</taxon>
        <taxon>Chytridiomycota</taxon>
        <taxon>Chytridiomycota incertae sedis</taxon>
        <taxon>Chytridiomycetes</taxon>
        <taxon>Lobulomycetales</taxon>
        <taxon>Lobulomycetaceae</taxon>
        <taxon>Clydaea</taxon>
    </lineage>
</organism>
<dbReference type="InterPro" id="IPR001876">
    <property type="entry name" value="Znf_RanBP2"/>
</dbReference>
<keyword evidence="2" id="KW-0813">Transport</keyword>
<feature type="region of interest" description="Disordered" evidence="8">
    <location>
        <begin position="475"/>
        <end position="522"/>
    </location>
</feature>
<evidence type="ECO:0000256" key="1">
    <source>
        <dbReference type="ARBA" id="ARBA00004123"/>
    </source>
</evidence>
<evidence type="ECO:0000256" key="3">
    <source>
        <dbReference type="ARBA" id="ARBA00022723"/>
    </source>
</evidence>
<dbReference type="GO" id="GO:0005643">
    <property type="term" value="C:nuclear pore"/>
    <property type="evidence" value="ECO:0007669"/>
    <property type="project" value="TreeGrafter"/>
</dbReference>
<gene>
    <name evidence="10" type="ORF">HK099_005537</name>
</gene>
<dbReference type="SUPFAM" id="SSF117289">
    <property type="entry name" value="Nucleoporin domain"/>
    <property type="match status" value="1"/>
</dbReference>
<feature type="compositionally biased region" description="Polar residues" evidence="8">
    <location>
        <begin position="497"/>
        <end position="512"/>
    </location>
</feature>
<comment type="caution">
    <text evidence="10">The sequence shown here is derived from an EMBL/GenBank/DDBJ whole genome shotgun (WGS) entry which is preliminary data.</text>
</comment>
<evidence type="ECO:0000313" key="10">
    <source>
        <dbReference type="EMBL" id="KAJ3217256.1"/>
    </source>
</evidence>
<keyword evidence="6" id="KW-0539">Nucleus</keyword>
<name>A0AAD5XXI5_9FUNG</name>
<dbReference type="GO" id="GO:0006606">
    <property type="term" value="P:protein import into nucleus"/>
    <property type="evidence" value="ECO:0007669"/>
    <property type="project" value="TreeGrafter"/>
</dbReference>
<dbReference type="GO" id="GO:0008270">
    <property type="term" value="F:zinc ion binding"/>
    <property type="evidence" value="ECO:0007669"/>
    <property type="project" value="UniProtKB-KW"/>
</dbReference>
<dbReference type="Gene3D" id="2.130.10.10">
    <property type="entry name" value="YVTN repeat-like/Quinoprotein amine dehydrogenase"/>
    <property type="match status" value="1"/>
</dbReference>
<dbReference type="Pfam" id="PF16755">
    <property type="entry name" value="Beta-prop_NUP159_NUP214"/>
    <property type="match status" value="1"/>
</dbReference>
<keyword evidence="5" id="KW-0862">Zinc</keyword>
<dbReference type="InterPro" id="IPR039462">
    <property type="entry name" value="Nup159/Nup146_N"/>
</dbReference>
<dbReference type="InterPro" id="IPR015943">
    <property type="entry name" value="WD40/YVTN_repeat-like_dom_sf"/>
</dbReference>
<accession>A0AAD5XXI5</accession>
<dbReference type="EMBL" id="JADGJW010000436">
    <property type="protein sequence ID" value="KAJ3217256.1"/>
    <property type="molecule type" value="Genomic_DNA"/>
</dbReference>
<dbReference type="Proteomes" id="UP001211065">
    <property type="component" value="Unassembled WGS sequence"/>
</dbReference>
<evidence type="ECO:0000256" key="8">
    <source>
        <dbReference type="SAM" id="MobiDB-lite"/>
    </source>
</evidence>
<protein>
    <recommendedName>
        <fullName evidence="9">RanBP2-type domain-containing protein</fullName>
    </recommendedName>
</protein>
<feature type="region of interest" description="Disordered" evidence="8">
    <location>
        <begin position="1224"/>
        <end position="1254"/>
    </location>
</feature>
<feature type="non-terminal residue" evidence="10">
    <location>
        <position position="1"/>
    </location>
</feature>
<dbReference type="PANTHER" id="PTHR23193">
    <property type="entry name" value="NUCLEAR PORE COMPLEX PROTEIN NUP"/>
    <property type="match status" value="1"/>
</dbReference>